<evidence type="ECO:0000313" key="10">
    <source>
        <dbReference type="Proteomes" id="UP000287651"/>
    </source>
</evidence>
<sequence length="780" mass="84828">MLPVAFALLLCSAVASASASDDRGGGRRVLHQPLYPIQWTPPPPPQEFVDQPPEESSSFFPGVPSTPAVASSSSSSSSPSNKVFAIAFSASVALAVLFLSGFLLYRRKVRSSPRAGKLVGPDGSGGRRVDRKAASAAPDFLYLGIMDTSAVSGGRQNGELNGSSYGNIATEPVLEMHHPSPELRRVAPLGSTASLRGMVPPPMTVSDEDAFYTPQQSVVSATSESPSSPASRRSSPSINGGEKQFLAVAVAAAGTAPRPAVKQMILPMDQQPPPPSPPQPPPCTETMGKIEQPIKAPATPTAASSRRRLLNPLPPEATRITIPLPPTKHSVGIAASSSHHEHEMVEESEGDSKPKLKPLHWDKVSANSNRAMVWDQMKSSSFQLDEDIIETLFVTNTSSSLPKAPSKRQRVLPLNQEKRVLDPKKSQNIAILLRALNVTREEVHDALLDGKKGDNLNVANRSTSMYRTSSSFSKSNIGNPECLGAELLETLIKMAPTKEEELRLHDYMGDISKLGSAERFLKAVLDLLEAVLRTGNRMNVGTNLGQAKAFKLDTLLKLTDVKGTDGKTTLLHFVVQEIIRSEGTGTEPVTVHNPGNSSREEQFKKQGLKVVAGLSNELGNIRKAAGMDSDVLSSYVLRLEVGLKKIKSVLQLEKSCTQGMKFFDTMNVFLEEAERKIDHVKAEEKRVMNLVKETTEYFHGDAAKEEAHPLRIFMVVRDFLSVLDNVCKEVGRLHERTLMGSARSFRISVNASLPVLQRYEQRRVVHSDDDDDDDSSSSQY</sequence>
<name>A0A426Y9F5_ENSVE</name>
<evidence type="ECO:0000313" key="9">
    <source>
        <dbReference type="EMBL" id="RRT48347.1"/>
    </source>
</evidence>
<feature type="chain" id="PRO_5018965840" description="Formin-like protein" evidence="7">
    <location>
        <begin position="20"/>
        <end position="780"/>
    </location>
</feature>
<organism evidence="9 10">
    <name type="scientific">Ensete ventricosum</name>
    <name type="common">Abyssinian banana</name>
    <name type="synonym">Musa ensete</name>
    <dbReference type="NCBI Taxonomy" id="4639"/>
    <lineage>
        <taxon>Eukaryota</taxon>
        <taxon>Viridiplantae</taxon>
        <taxon>Streptophyta</taxon>
        <taxon>Embryophyta</taxon>
        <taxon>Tracheophyta</taxon>
        <taxon>Spermatophyta</taxon>
        <taxon>Magnoliopsida</taxon>
        <taxon>Liliopsida</taxon>
        <taxon>Zingiberales</taxon>
        <taxon>Musaceae</taxon>
        <taxon>Ensete</taxon>
    </lineage>
</organism>
<protein>
    <recommendedName>
        <fullName evidence="4">Formin-like protein</fullName>
    </recommendedName>
</protein>
<feature type="region of interest" description="Disordered" evidence="5">
    <location>
        <begin position="35"/>
        <end position="64"/>
    </location>
</feature>
<gene>
    <name evidence="9" type="ORF">B296_00013609</name>
</gene>
<feature type="domain" description="FH2" evidence="8">
    <location>
        <begin position="346"/>
        <end position="749"/>
    </location>
</feature>
<comment type="similarity">
    <text evidence="3">Belongs to the formin-like family. Class-I subfamily.</text>
</comment>
<dbReference type="GO" id="GO:0045010">
    <property type="term" value="P:actin nucleation"/>
    <property type="evidence" value="ECO:0007669"/>
    <property type="project" value="InterPro"/>
</dbReference>
<dbReference type="PROSITE" id="PS51444">
    <property type="entry name" value="FH2"/>
    <property type="match status" value="1"/>
</dbReference>
<feature type="compositionally biased region" description="Low complexity" evidence="5">
    <location>
        <begin position="217"/>
        <end position="237"/>
    </location>
</feature>
<keyword evidence="2 7" id="KW-0732">Signal</keyword>
<accession>A0A426Y9F5</accession>
<feature type="compositionally biased region" description="Pro residues" evidence="5">
    <location>
        <begin position="270"/>
        <end position="283"/>
    </location>
</feature>
<feature type="region of interest" description="Disordered" evidence="5">
    <location>
        <begin position="215"/>
        <end position="239"/>
    </location>
</feature>
<keyword evidence="6" id="KW-1133">Transmembrane helix</keyword>
<dbReference type="PANTHER" id="PTHR23213">
    <property type="entry name" value="FORMIN-RELATED"/>
    <property type="match status" value="1"/>
</dbReference>
<dbReference type="AlphaFoldDB" id="A0A426Y9F5"/>
<dbReference type="SMART" id="SM00498">
    <property type="entry name" value="FH2"/>
    <property type="match status" value="1"/>
</dbReference>
<evidence type="ECO:0000256" key="1">
    <source>
        <dbReference type="ARBA" id="ARBA00004167"/>
    </source>
</evidence>
<feature type="signal peptide" evidence="7">
    <location>
        <begin position="1"/>
        <end position="19"/>
    </location>
</feature>
<evidence type="ECO:0000256" key="3">
    <source>
        <dbReference type="ARBA" id="ARBA00025793"/>
    </source>
</evidence>
<evidence type="ECO:0000256" key="5">
    <source>
        <dbReference type="SAM" id="MobiDB-lite"/>
    </source>
</evidence>
<dbReference type="Pfam" id="PF02181">
    <property type="entry name" value="FH2"/>
    <property type="match status" value="1"/>
</dbReference>
<keyword evidence="6" id="KW-0812">Transmembrane</keyword>
<dbReference type="GO" id="GO:0051015">
    <property type="term" value="F:actin filament binding"/>
    <property type="evidence" value="ECO:0007669"/>
    <property type="project" value="InterPro"/>
</dbReference>
<evidence type="ECO:0000259" key="8">
    <source>
        <dbReference type="PROSITE" id="PS51444"/>
    </source>
</evidence>
<comment type="subcellular location">
    <subcellularLocation>
        <location evidence="1">Membrane</location>
        <topology evidence="1">Single-pass membrane protein</topology>
    </subcellularLocation>
</comment>
<dbReference type="Proteomes" id="UP000287651">
    <property type="component" value="Unassembled WGS sequence"/>
</dbReference>
<comment type="caution">
    <text evidence="9">The sequence shown here is derived from an EMBL/GenBank/DDBJ whole genome shotgun (WGS) entry which is preliminary data.</text>
</comment>
<evidence type="ECO:0000256" key="2">
    <source>
        <dbReference type="ARBA" id="ARBA00022729"/>
    </source>
</evidence>
<dbReference type="InterPro" id="IPR042201">
    <property type="entry name" value="FH2_Formin_sf"/>
</dbReference>
<evidence type="ECO:0000256" key="6">
    <source>
        <dbReference type="SAM" id="Phobius"/>
    </source>
</evidence>
<dbReference type="EMBL" id="AMZH03014010">
    <property type="protein sequence ID" value="RRT48347.1"/>
    <property type="molecule type" value="Genomic_DNA"/>
</dbReference>
<dbReference type="InterPro" id="IPR015425">
    <property type="entry name" value="FH2_Formin"/>
</dbReference>
<dbReference type="PANTHER" id="PTHR23213:SF338">
    <property type="entry name" value="FORMIN-LIKE PROTEIN 6"/>
    <property type="match status" value="1"/>
</dbReference>
<reference evidence="9 10" key="1">
    <citation type="journal article" date="2014" name="Agronomy (Basel)">
        <title>A Draft Genome Sequence for Ensete ventricosum, the Drought-Tolerant Tree Against Hunger.</title>
        <authorList>
            <person name="Harrison J."/>
            <person name="Moore K.A."/>
            <person name="Paszkiewicz K."/>
            <person name="Jones T."/>
            <person name="Grant M."/>
            <person name="Ambacheew D."/>
            <person name="Muzemil S."/>
            <person name="Studholme D.J."/>
        </authorList>
    </citation>
    <scope>NUCLEOTIDE SEQUENCE [LARGE SCALE GENOMIC DNA]</scope>
</reference>
<keyword evidence="6" id="KW-0472">Membrane</keyword>
<dbReference type="Gene3D" id="1.20.58.2220">
    <property type="entry name" value="Formin, FH2 domain"/>
    <property type="match status" value="2"/>
</dbReference>
<evidence type="ECO:0000256" key="7">
    <source>
        <dbReference type="SAM" id="SignalP"/>
    </source>
</evidence>
<feature type="transmembrane region" description="Helical" evidence="6">
    <location>
        <begin position="83"/>
        <end position="105"/>
    </location>
</feature>
<dbReference type="SUPFAM" id="SSF101447">
    <property type="entry name" value="Formin homology 2 domain (FH2 domain)"/>
    <property type="match status" value="1"/>
</dbReference>
<evidence type="ECO:0000256" key="4">
    <source>
        <dbReference type="RuleBase" id="RU361260"/>
    </source>
</evidence>
<feature type="region of interest" description="Disordered" evidence="5">
    <location>
        <begin position="266"/>
        <end position="288"/>
    </location>
</feature>
<proteinExistence type="inferred from homology"/>
<dbReference type="GO" id="GO:0016020">
    <property type="term" value="C:membrane"/>
    <property type="evidence" value="ECO:0007669"/>
    <property type="project" value="UniProtKB-SubCell"/>
</dbReference>
<dbReference type="InterPro" id="IPR027643">
    <property type="entry name" value="Formin-like_plant"/>
</dbReference>